<evidence type="ECO:0000313" key="2">
    <source>
        <dbReference type="Proteomes" id="UP000800093"/>
    </source>
</evidence>
<accession>A0A9P4MVY1</accession>
<dbReference type="GO" id="GO:0030414">
    <property type="term" value="F:peptidase inhibitor activity"/>
    <property type="evidence" value="ECO:0007669"/>
    <property type="project" value="TreeGrafter"/>
</dbReference>
<dbReference type="InterPro" id="IPR035810">
    <property type="entry name" value="PEBP_euk"/>
</dbReference>
<dbReference type="CDD" id="cd00866">
    <property type="entry name" value="PEBP_euk"/>
    <property type="match status" value="1"/>
</dbReference>
<dbReference type="EMBL" id="ML986706">
    <property type="protein sequence ID" value="KAF2259560.1"/>
    <property type="molecule type" value="Genomic_DNA"/>
</dbReference>
<protein>
    <submittedName>
        <fullName evidence="1">PEBP-like protein</fullName>
    </submittedName>
</protein>
<keyword evidence="2" id="KW-1185">Reference proteome</keyword>
<organism evidence="1 2">
    <name type="scientific">Lojkania enalia</name>
    <dbReference type="NCBI Taxonomy" id="147567"/>
    <lineage>
        <taxon>Eukaryota</taxon>
        <taxon>Fungi</taxon>
        <taxon>Dikarya</taxon>
        <taxon>Ascomycota</taxon>
        <taxon>Pezizomycotina</taxon>
        <taxon>Dothideomycetes</taxon>
        <taxon>Pleosporomycetidae</taxon>
        <taxon>Pleosporales</taxon>
        <taxon>Pleosporales incertae sedis</taxon>
        <taxon>Lojkania</taxon>
    </lineage>
</organism>
<dbReference type="InterPro" id="IPR008914">
    <property type="entry name" value="PEBP"/>
</dbReference>
<dbReference type="GO" id="GO:0030162">
    <property type="term" value="P:regulation of proteolysis"/>
    <property type="evidence" value="ECO:0007669"/>
    <property type="project" value="TreeGrafter"/>
</dbReference>
<gene>
    <name evidence="1" type="ORF">CC78DRAFT_58275</name>
</gene>
<dbReference type="InterPro" id="IPR036610">
    <property type="entry name" value="PEBP-like_sf"/>
</dbReference>
<dbReference type="Pfam" id="PF01161">
    <property type="entry name" value="PBP"/>
    <property type="match status" value="1"/>
</dbReference>
<dbReference type="AlphaFoldDB" id="A0A9P4MVY1"/>
<dbReference type="OrthoDB" id="2506647at2759"/>
<evidence type="ECO:0000313" key="1">
    <source>
        <dbReference type="EMBL" id="KAF2259560.1"/>
    </source>
</evidence>
<dbReference type="SUPFAM" id="SSF49777">
    <property type="entry name" value="PEBP-like"/>
    <property type="match status" value="1"/>
</dbReference>
<dbReference type="Proteomes" id="UP000800093">
    <property type="component" value="Unassembled WGS sequence"/>
</dbReference>
<sequence length="189" mass="20683">MSPEHSTLLASLRQASLLPSKLIPEDFTPSTTVSITYPNKSINPGDLARVSEVAIAPNVAFSGDASAGYTFMMLDPDAPTPEDPKFAFWRHWVVARVKPSASEGQGTLDSGVTLTRYLAPGPKDESGPHRYLFLVFREPEGVAIRREDVGGEEFVERRGFGAEEFVEGRGLQLVGVNWMRGVGDGWMEE</sequence>
<dbReference type="Gene3D" id="3.90.280.10">
    <property type="entry name" value="PEBP-like"/>
    <property type="match status" value="1"/>
</dbReference>
<reference evidence="2" key="1">
    <citation type="journal article" date="2020" name="Stud. Mycol.">
        <title>101 Dothideomycetes genomes: A test case for predicting lifestyles and emergence of pathogens.</title>
        <authorList>
            <person name="Haridas S."/>
            <person name="Albert R."/>
            <person name="Binder M."/>
            <person name="Bloem J."/>
            <person name="LaButti K."/>
            <person name="Salamov A."/>
            <person name="Andreopoulos B."/>
            <person name="Baker S."/>
            <person name="Barry K."/>
            <person name="Bills G."/>
            <person name="Bluhm B."/>
            <person name="Cannon C."/>
            <person name="Castanera R."/>
            <person name="Culley D."/>
            <person name="Daum C."/>
            <person name="Ezra D."/>
            <person name="Gonzalez J."/>
            <person name="Henrissat B."/>
            <person name="Kuo A."/>
            <person name="Liang C."/>
            <person name="Lipzen A."/>
            <person name="Lutzoni F."/>
            <person name="Magnuson J."/>
            <person name="Mondo S."/>
            <person name="Nolan M."/>
            <person name="Ohm R."/>
            <person name="Pangilinan J."/>
            <person name="Park H.-J."/>
            <person name="Ramirez L."/>
            <person name="Alfaro M."/>
            <person name="Sun H."/>
            <person name="Tritt A."/>
            <person name="Yoshinaga Y."/>
            <person name="Zwiers L.-H."/>
            <person name="Turgeon B."/>
            <person name="Goodwin S."/>
            <person name="Spatafora J."/>
            <person name="Crous P."/>
            <person name="Grigoriev I."/>
        </authorList>
    </citation>
    <scope>NUCLEOTIDE SEQUENCE [LARGE SCALE GENOMIC DNA]</scope>
    <source>
        <strain evidence="2">CBS 304.66</strain>
    </source>
</reference>
<name>A0A9P4MVY1_9PLEO</name>
<dbReference type="GO" id="GO:0005543">
    <property type="term" value="F:phospholipid binding"/>
    <property type="evidence" value="ECO:0007669"/>
    <property type="project" value="TreeGrafter"/>
</dbReference>
<dbReference type="GO" id="GO:0046578">
    <property type="term" value="P:regulation of Ras protein signal transduction"/>
    <property type="evidence" value="ECO:0007669"/>
    <property type="project" value="TreeGrafter"/>
</dbReference>
<comment type="caution">
    <text evidence="1">The sequence shown here is derived from an EMBL/GenBank/DDBJ whole genome shotgun (WGS) entry which is preliminary data.</text>
</comment>
<dbReference type="PANTHER" id="PTHR11362">
    <property type="entry name" value="PHOSPHATIDYLETHANOLAMINE-BINDING PROTEIN"/>
    <property type="match status" value="1"/>
</dbReference>
<proteinExistence type="predicted"/>
<dbReference type="PANTHER" id="PTHR11362:SF85">
    <property type="entry name" value="INHIBITOR (TFS1), PUTATIVE (AFU_ORTHOLOGUE AFUA_4G08120)-RELATED"/>
    <property type="match status" value="1"/>
</dbReference>